<dbReference type="EMBL" id="QTSX02000806">
    <property type="protein sequence ID" value="KAJ9084798.1"/>
    <property type="molecule type" value="Genomic_DNA"/>
</dbReference>
<comment type="caution">
    <text evidence="1">The sequence shown here is derived from an EMBL/GenBank/DDBJ whole genome shotgun (WGS) entry which is preliminary data.</text>
</comment>
<evidence type="ECO:0000313" key="1">
    <source>
        <dbReference type="EMBL" id="KAJ9084798.1"/>
    </source>
</evidence>
<keyword evidence="2" id="KW-1185">Reference proteome</keyword>
<organism evidence="1 2">
    <name type="scientific">Entomophthora muscae</name>
    <dbReference type="NCBI Taxonomy" id="34485"/>
    <lineage>
        <taxon>Eukaryota</taxon>
        <taxon>Fungi</taxon>
        <taxon>Fungi incertae sedis</taxon>
        <taxon>Zoopagomycota</taxon>
        <taxon>Entomophthoromycotina</taxon>
        <taxon>Entomophthoromycetes</taxon>
        <taxon>Entomophthorales</taxon>
        <taxon>Entomophthoraceae</taxon>
        <taxon>Entomophthora</taxon>
    </lineage>
</organism>
<sequence>MATIEETVQDLKAQWEEARKAESEAHFAASKANRKRPSSPSWQAAPVANASHNSLSFFKPAKLPRVDRKSNVAMFL</sequence>
<gene>
    <name evidence="1" type="ORF">DSO57_1020478</name>
</gene>
<dbReference type="Proteomes" id="UP001165960">
    <property type="component" value="Unassembled WGS sequence"/>
</dbReference>
<name>A0ACC2UD23_9FUNG</name>
<reference evidence="1" key="1">
    <citation type="submission" date="2022-04" db="EMBL/GenBank/DDBJ databases">
        <title>Genome of the entomopathogenic fungus Entomophthora muscae.</title>
        <authorList>
            <person name="Elya C."/>
            <person name="Lovett B.R."/>
            <person name="Lee E."/>
            <person name="Macias A.M."/>
            <person name="Hajek A.E."/>
            <person name="De Bivort B.L."/>
            <person name="Kasson M.T."/>
            <person name="De Fine Licht H.H."/>
            <person name="Stajich J.E."/>
        </authorList>
    </citation>
    <scope>NUCLEOTIDE SEQUENCE</scope>
    <source>
        <strain evidence="1">Berkeley</strain>
    </source>
</reference>
<proteinExistence type="predicted"/>
<protein>
    <submittedName>
        <fullName evidence="1">Uncharacterized protein</fullName>
    </submittedName>
</protein>
<evidence type="ECO:0000313" key="2">
    <source>
        <dbReference type="Proteomes" id="UP001165960"/>
    </source>
</evidence>
<accession>A0ACC2UD23</accession>